<dbReference type="Proteomes" id="UP000184147">
    <property type="component" value="Unassembled WGS sequence"/>
</dbReference>
<dbReference type="STRING" id="1124188.SAMN05444377_105140"/>
<evidence type="ECO:0000313" key="1">
    <source>
        <dbReference type="EMBL" id="SHF24959.1"/>
    </source>
</evidence>
<protein>
    <submittedName>
        <fullName evidence="1">Uncharacterized protein</fullName>
    </submittedName>
</protein>
<dbReference type="OrthoDB" id="1099259at2"/>
<keyword evidence="2" id="KW-1185">Reference proteome</keyword>
<proteinExistence type="predicted"/>
<dbReference type="RefSeq" id="WP_073362663.1">
    <property type="nucleotide sequence ID" value="NZ_FQVQ01000005.1"/>
</dbReference>
<name>A0A1M5A3Q5_9FLAO</name>
<organism evidence="1 2">
    <name type="scientific">Flavobacterium fontis</name>
    <dbReference type="NCBI Taxonomy" id="1124188"/>
    <lineage>
        <taxon>Bacteria</taxon>
        <taxon>Pseudomonadati</taxon>
        <taxon>Bacteroidota</taxon>
        <taxon>Flavobacteriia</taxon>
        <taxon>Flavobacteriales</taxon>
        <taxon>Flavobacteriaceae</taxon>
        <taxon>Flavobacterium</taxon>
    </lineage>
</organism>
<sequence>MNLPKFVLADNSQFPDDLFVIHLDYPRFIINLTNDEVEIFDDVDDEDQAELEAEMEALIQQAGEFYDAEMEDFE</sequence>
<gene>
    <name evidence="1" type="ORF">SAMN05444377_105140</name>
</gene>
<reference evidence="1 2" key="1">
    <citation type="submission" date="2016-11" db="EMBL/GenBank/DDBJ databases">
        <authorList>
            <person name="Jaros S."/>
            <person name="Januszkiewicz K."/>
            <person name="Wedrychowicz H."/>
        </authorList>
    </citation>
    <scope>NUCLEOTIDE SEQUENCE [LARGE SCALE GENOMIC DNA]</scope>
    <source>
        <strain evidence="1 2">DSM 25660</strain>
    </source>
</reference>
<evidence type="ECO:0000313" key="2">
    <source>
        <dbReference type="Proteomes" id="UP000184147"/>
    </source>
</evidence>
<accession>A0A1M5A3Q5</accession>
<dbReference type="EMBL" id="FQVQ01000005">
    <property type="protein sequence ID" value="SHF24959.1"/>
    <property type="molecule type" value="Genomic_DNA"/>
</dbReference>
<dbReference type="AlphaFoldDB" id="A0A1M5A3Q5"/>